<reference evidence="2" key="2">
    <citation type="submission" date="2025-09" db="UniProtKB">
        <authorList>
            <consortium name="Ensembl"/>
        </authorList>
    </citation>
    <scope>IDENTIFICATION</scope>
</reference>
<dbReference type="AlphaFoldDB" id="A0A8C5C1L6"/>
<proteinExistence type="predicted"/>
<feature type="domain" description="Myb/SANT-like DNA-binding" evidence="1">
    <location>
        <begin position="7"/>
        <end position="96"/>
    </location>
</feature>
<dbReference type="PANTHER" id="PTHR47595:SF1">
    <property type="entry name" value="MYB_SANT-LIKE DNA-BINDING DOMAIN-CONTAINING PROTEIN"/>
    <property type="match status" value="1"/>
</dbReference>
<sequence>MTASKSSQWSIAEVQTLLCLVAEDKIQKELDGATRNEKVYKEVAKLMEDHGYYRSYVQCRDKLKKLKSDYKAIKDHNSRSGSNRKSWKWYDQMDAIYGHRPANNGRESGIDSAMGLLEEIANDGKCFYDPIP</sequence>
<reference evidence="2" key="1">
    <citation type="submission" date="2025-08" db="UniProtKB">
        <authorList>
            <consortium name="Ensembl"/>
        </authorList>
    </citation>
    <scope>IDENTIFICATION</scope>
</reference>
<evidence type="ECO:0000313" key="3">
    <source>
        <dbReference type="Proteomes" id="UP000694546"/>
    </source>
</evidence>
<dbReference type="OMA" id="ERGKHWT"/>
<evidence type="ECO:0000313" key="2">
    <source>
        <dbReference type="Ensembl" id="ENSGMOP00000054382.1"/>
    </source>
</evidence>
<evidence type="ECO:0000259" key="1">
    <source>
        <dbReference type="Pfam" id="PF13837"/>
    </source>
</evidence>
<name>A0A8C5C1L6_GADMO</name>
<dbReference type="GeneTree" id="ENSGT00940000176275"/>
<accession>A0A8C5C1L6</accession>
<dbReference type="Gene3D" id="1.10.10.60">
    <property type="entry name" value="Homeodomain-like"/>
    <property type="match status" value="1"/>
</dbReference>
<dbReference type="Pfam" id="PF13837">
    <property type="entry name" value="Myb_DNA-bind_4"/>
    <property type="match status" value="1"/>
</dbReference>
<dbReference type="PANTHER" id="PTHR47595">
    <property type="entry name" value="HEAT SHOCK 70 KDA PROTEIN 14"/>
    <property type="match status" value="1"/>
</dbReference>
<organism evidence="2 3">
    <name type="scientific">Gadus morhua</name>
    <name type="common">Atlantic cod</name>
    <dbReference type="NCBI Taxonomy" id="8049"/>
    <lineage>
        <taxon>Eukaryota</taxon>
        <taxon>Metazoa</taxon>
        <taxon>Chordata</taxon>
        <taxon>Craniata</taxon>
        <taxon>Vertebrata</taxon>
        <taxon>Euteleostomi</taxon>
        <taxon>Actinopterygii</taxon>
        <taxon>Neopterygii</taxon>
        <taxon>Teleostei</taxon>
        <taxon>Neoteleostei</taxon>
        <taxon>Acanthomorphata</taxon>
        <taxon>Zeiogadaria</taxon>
        <taxon>Gadariae</taxon>
        <taxon>Gadiformes</taxon>
        <taxon>Gadoidei</taxon>
        <taxon>Gadidae</taxon>
        <taxon>Gadus</taxon>
    </lineage>
</organism>
<dbReference type="InterPro" id="IPR044822">
    <property type="entry name" value="Myb_DNA-bind_4"/>
</dbReference>
<dbReference type="Proteomes" id="UP000694546">
    <property type="component" value="Chromosome 19"/>
</dbReference>
<protein>
    <recommendedName>
        <fullName evidence="1">Myb/SANT-like DNA-binding domain-containing protein</fullName>
    </recommendedName>
</protein>
<keyword evidence="3" id="KW-1185">Reference proteome</keyword>
<dbReference type="Ensembl" id="ENSGMOT00000072800.1">
    <property type="protein sequence ID" value="ENSGMOP00000054382.1"/>
    <property type="gene ID" value="ENSGMOG00000033389.1"/>
</dbReference>